<evidence type="ECO:0000256" key="8">
    <source>
        <dbReference type="ARBA" id="ARBA00022918"/>
    </source>
</evidence>
<dbReference type="GO" id="GO:0003964">
    <property type="term" value="F:RNA-directed DNA polymerase activity"/>
    <property type="evidence" value="ECO:0007669"/>
    <property type="project" value="UniProtKB-KW"/>
</dbReference>
<dbReference type="InterPro" id="IPR053134">
    <property type="entry name" value="RNA-dir_DNA_polymerase"/>
</dbReference>
<dbReference type="PROSITE" id="PS50878">
    <property type="entry name" value="RT_POL"/>
    <property type="match status" value="1"/>
</dbReference>
<dbReference type="GO" id="GO:0006508">
    <property type="term" value="P:proteolysis"/>
    <property type="evidence" value="ECO:0007669"/>
    <property type="project" value="UniProtKB-KW"/>
</dbReference>
<dbReference type="Pfam" id="PF17917">
    <property type="entry name" value="RT_RNaseH"/>
    <property type="match status" value="1"/>
</dbReference>
<dbReference type="PANTHER" id="PTHR24559">
    <property type="entry name" value="TRANSPOSON TY3-I GAG-POL POLYPROTEIN"/>
    <property type="match status" value="1"/>
</dbReference>
<dbReference type="InterPro" id="IPR043502">
    <property type="entry name" value="DNA/RNA_pol_sf"/>
</dbReference>
<gene>
    <name evidence="10" type="primary">pol_1437</name>
    <name evidence="10" type="ORF">CK203_039378</name>
</gene>
<evidence type="ECO:0000256" key="5">
    <source>
        <dbReference type="ARBA" id="ARBA00022722"/>
    </source>
</evidence>
<dbReference type="GO" id="GO:0008233">
    <property type="term" value="F:peptidase activity"/>
    <property type="evidence" value="ECO:0007669"/>
    <property type="project" value="UniProtKB-KW"/>
</dbReference>
<dbReference type="InterPro" id="IPR000477">
    <property type="entry name" value="RT_dom"/>
</dbReference>
<sequence length="628" mass="71868">MTHRDAQVTSDVVTGTLRIHTLFARALIDPGSTHSFVSVSFAGLLGMPIDNMDFDLFVATPLGDSVVLDKIIRDCCVMIGYREMTVDLVLLDLQDFDVILRMDWLASYHASVDCFGKRVTFSIPGQPDFSFEGKHVNKPLRVISALRANSLLRKGCQGFLAYTVNEENDLKLEDIPIVRDYPDVFPEDLPGLPPEREVEFTIDLAPRIAPISKAPYRMAPMELKELKIQLQELLDKGFIRPNVSPWGAPVLFVKKKDGSMRLCIDYRELNKVTVRNRHPLPRIDDLFDQLQGACVFSKIDLRSGYHQLRVRGEDVPKTAFRTRYGHYEFLVMPFGLTNAPVAFMDLMNRVFKPYLDQFVVVLIDDILVYSKSREEHERHLSIILQTLKDKRLYAKPKKCEFWLDRVSFLGHVVTKDGISVDPGKVDAVSNWRRPTTVTEIRSFLGLAGYYRRFTEGFSKIVLPLTSSRGFVVYSDASHQGLGCVLMQHGKVVAYASRQLKPYERNYPTHDLELAAVVFALKIWRHFLFGETCEIFTNHKSLKYLFSQKELNIRQRRWIELLKDYDCIIQYHPGKANVVADALSRKSFGSLAAIKGCRRQLLGDLRSLQVHIRVLDSELLWLTLECSQT</sequence>
<dbReference type="AlphaFoldDB" id="A0A438I799"/>
<organism evidence="10 11">
    <name type="scientific">Vitis vinifera</name>
    <name type="common">Grape</name>
    <dbReference type="NCBI Taxonomy" id="29760"/>
    <lineage>
        <taxon>Eukaryota</taxon>
        <taxon>Viridiplantae</taxon>
        <taxon>Streptophyta</taxon>
        <taxon>Embryophyta</taxon>
        <taxon>Tracheophyta</taxon>
        <taxon>Spermatophyta</taxon>
        <taxon>Magnoliopsida</taxon>
        <taxon>eudicotyledons</taxon>
        <taxon>Gunneridae</taxon>
        <taxon>Pentapetalae</taxon>
        <taxon>rosids</taxon>
        <taxon>Vitales</taxon>
        <taxon>Vitaceae</taxon>
        <taxon>Viteae</taxon>
        <taxon>Vitis</taxon>
    </lineage>
</organism>
<dbReference type="EC" id="2.7.7.49" evidence="1"/>
<keyword evidence="7" id="KW-0378">Hydrolase</keyword>
<dbReference type="CDD" id="cd01647">
    <property type="entry name" value="RT_LTR"/>
    <property type="match status" value="1"/>
</dbReference>
<evidence type="ECO:0000256" key="6">
    <source>
        <dbReference type="ARBA" id="ARBA00022759"/>
    </source>
</evidence>
<name>A0A438I799_VITVI</name>
<reference evidence="10 11" key="1">
    <citation type="journal article" date="2018" name="PLoS Genet.">
        <title>Population sequencing reveals clonal diversity and ancestral inbreeding in the grapevine cultivar Chardonnay.</title>
        <authorList>
            <person name="Roach M.J."/>
            <person name="Johnson D.L."/>
            <person name="Bohlmann J."/>
            <person name="van Vuuren H.J."/>
            <person name="Jones S.J."/>
            <person name="Pretorius I.S."/>
            <person name="Schmidt S.A."/>
            <person name="Borneman A.R."/>
        </authorList>
    </citation>
    <scope>NUCLEOTIDE SEQUENCE [LARGE SCALE GENOMIC DNA]</scope>
    <source>
        <strain evidence="11">cv. Chardonnay</strain>
        <tissue evidence="10">Leaf</tissue>
    </source>
</reference>
<dbReference type="Proteomes" id="UP000288805">
    <property type="component" value="Unassembled WGS sequence"/>
</dbReference>
<protein>
    <recommendedName>
        <fullName evidence="1">RNA-directed DNA polymerase</fullName>
        <ecNumber evidence="1">2.7.7.49</ecNumber>
    </recommendedName>
</protein>
<evidence type="ECO:0000256" key="1">
    <source>
        <dbReference type="ARBA" id="ARBA00012493"/>
    </source>
</evidence>
<dbReference type="Gene3D" id="3.10.20.370">
    <property type="match status" value="1"/>
</dbReference>
<evidence type="ECO:0000256" key="7">
    <source>
        <dbReference type="ARBA" id="ARBA00022801"/>
    </source>
</evidence>
<dbReference type="InterPro" id="IPR041373">
    <property type="entry name" value="RT_RNaseH"/>
</dbReference>
<dbReference type="CDD" id="cd00303">
    <property type="entry name" value="retropepsin_like"/>
    <property type="match status" value="1"/>
</dbReference>
<dbReference type="FunFam" id="3.10.10.10:FF:000007">
    <property type="entry name" value="Retrovirus-related Pol polyprotein from transposon 17.6-like Protein"/>
    <property type="match status" value="1"/>
</dbReference>
<dbReference type="Pfam" id="PF08284">
    <property type="entry name" value="RVP_2"/>
    <property type="match status" value="1"/>
</dbReference>
<dbReference type="FunFam" id="3.10.20.370:FF:000001">
    <property type="entry name" value="Retrovirus-related Pol polyprotein from transposon 17.6-like protein"/>
    <property type="match status" value="1"/>
</dbReference>
<keyword evidence="8" id="KW-0695">RNA-directed DNA polymerase</keyword>
<dbReference type="InterPro" id="IPR043128">
    <property type="entry name" value="Rev_trsase/Diguanyl_cyclase"/>
</dbReference>
<dbReference type="Gene3D" id="3.10.10.10">
    <property type="entry name" value="HIV Type 1 Reverse Transcriptase, subunit A, domain 1"/>
    <property type="match status" value="1"/>
</dbReference>
<evidence type="ECO:0000256" key="4">
    <source>
        <dbReference type="ARBA" id="ARBA00022695"/>
    </source>
</evidence>
<dbReference type="SUPFAM" id="SSF56672">
    <property type="entry name" value="DNA/RNA polymerases"/>
    <property type="match status" value="1"/>
</dbReference>
<dbReference type="GO" id="GO:0004519">
    <property type="term" value="F:endonuclease activity"/>
    <property type="evidence" value="ECO:0007669"/>
    <property type="project" value="UniProtKB-KW"/>
</dbReference>
<evidence type="ECO:0000313" key="11">
    <source>
        <dbReference type="Proteomes" id="UP000288805"/>
    </source>
</evidence>
<dbReference type="EMBL" id="QGNW01000136">
    <property type="protein sequence ID" value="RVW92563.1"/>
    <property type="molecule type" value="Genomic_DNA"/>
</dbReference>
<dbReference type="Gene3D" id="3.30.70.270">
    <property type="match status" value="2"/>
</dbReference>
<keyword evidence="3" id="KW-0808">Transferase</keyword>
<evidence type="ECO:0000259" key="9">
    <source>
        <dbReference type="PROSITE" id="PS50878"/>
    </source>
</evidence>
<keyword evidence="6" id="KW-0255">Endonuclease</keyword>
<comment type="caution">
    <text evidence="10">The sequence shown here is derived from an EMBL/GenBank/DDBJ whole genome shotgun (WGS) entry which is preliminary data.</text>
</comment>
<dbReference type="PANTHER" id="PTHR24559:SF444">
    <property type="entry name" value="REVERSE TRANSCRIPTASE DOMAIN-CONTAINING PROTEIN"/>
    <property type="match status" value="1"/>
</dbReference>
<keyword evidence="5" id="KW-0540">Nuclease</keyword>
<proteinExistence type="predicted"/>
<evidence type="ECO:0000256" key="2">
    <source>
        <dbReference type="ARBA" id="ARBA00022670"/>
    </source>
</evidence>
<dbReference type="Pfam" id="PF00078">
    <property type="entry name" value="RVT_1"/>
    <property type="match status" value="1"/>
</dbReference>
<dbReference type="CDD" id="cd09274">
    <property type="entry name" value="RNase_HI_RT_Ty3"/>
    <property type="match status" value="1"/>
</dbReference>
<keyword evidence="2" id="KW-0645">Protease</keyword>
<dbReference type="InterPro" id="IPR021109">
    <property type="entry name" value="Peptidase_aspartic_dom_sf"/>
</dbReference>
<accession>A0A438I799</accession>
<feature type="domain" description="Reverse transcriptase" evidence="9">
    <location>
        <begin position="234"/>
        <end position="413"/>
    </location>
</feature>
<evidence type="ECO:0000313" key="10">
    <source>
        <dbReference type="EMBL" id="RVW92563.1"/>
    </source>
</evidence>
<dbReference type="SUPFAM" id="SSF50630">
    <property type="entry name" value="Acid proteases"/>
    <property type="match status" value="1"/>
</dbReference>
<evidence type="ECO:0000256" key="3">
    <source>
        <dbReference type="ARBA" id="ARBA00022679"/>
    </source>
</evidence>
<dbReference type="Gene3D" id="2.40.70.10">
    <property type="entry name" value="Acid Proteases"/>
    <property type="match status" value="1"/>
</dbReference>
<keyword evidence="4" id="KW-0548">Nucleotidyltransferase</keyword>